<dbReference type="SUPFAM" id="SSF160246">
    <property type="entry name" value="EspE N-terminal domain-like"/>
    <property type="match status" value="1"/>
</dbReference>
<proteinExistence type="predicted"/>
<reference evidence="1" key="1">
    <citation type="journal article" date="2014" name="Front. Microbiol.">
        <title>High frequency of phylogenetically diverse reductive dehalogenase-homologous genes in deep subseafloor sedimentary metagenomes.</title>
        <authorList>
            <person name="Kawai M."/>
            <person name="Futagami T."/>
            <person name="Toyoda A."/>
            <person name="Takaki Y."/>
            <person name="Nishi S."/>
            <person name="Hori S."/>
            <person name="Arai W."/>
            <person name="Tsubouchi T."/>
            <person name="Morono Y."/>
            <person name="Uchiyama I."/>
            <person name="Ito T."/>
            <person name="Fujiyama A."/>
            <person name="Inagaki F."/>
            <person name="Takami H."/>
        </authorList>
    </citation>
    <scope>NUCLEOTIDE SEQUENCE</scope>
    <source>
        <strain evidence="1">Expedition CK06-06</strain>
    </source>
</reference>
<dbReference type="AlphaFoldDB" id="X0U468"/>
<feature type="non-terminal residue" evidence="1">
    <location>
        <position position="96"/>
    </location>
</feature>
<evidence type="ECO:0000313" key="1">
    <source>
        <dbReference type="EMBL" id="GAG00539.1"/>
    </source>
</evidence>
<accession>X0U468</accession>
<sequence length="96" mass="10977">MSGIDSALSEMIVENEPVDRERLDSLMKESEESGQSFISLLTKHGIVSEEKISALLYERFDLPYVNLRRITIDKAVIDKVPLKIASYYKFVPVKIE</sequence>
<name>X0U468_9ZZZZ</name>
<dbReference type="InterPro" id="IPR037257">
    <property type="entry name" value="T2SS_E_N_sf"/>
</dbReference>
<organism evidence="1">
    <name type="scientific">marine sediment metagenome</name>
    <dbReference type="NCBI Taxonomy" id="412755"/>
    <lineage>
        <taxon>unclassified sequences</taxon>
        <taxon>metagenomes</taxon>
        <taxon>ecological metagenomes</taxon>
    </lineage>
</organism>
<dbReference type="EMBL" id="BARS01026391">
    <property type="protein sequence ID" value="GAG00539.1"/>
    <property type="molecule type" value="Genomic_DNA"/>
</dbReference>
<comment type="caution">
    <text evidence="1">The sequence shown here is derived from an EMBL/GenBank/DDBJ whole genome shotgun (WGS) entry which is preliminary data.</text>
</comment>
<gene>
    <name evidence="1" type="ORF">S01H1_41596</name>
</gene>
<protein>
    <submittedName>
        <fullName evidence="1">Uncharacterized protein</fullName>
    </submittedName>
</protein>